<organism evidence="2 3">
    <name type="scientific">Anaerobranca gottschalkii DSM 13577</name>
    <dbReference type="NCBI Taxonomy" id="1120990"/>
    <lineage>
        <taxon>Bacteria</taxon>
        <taxon>Bacillati</taxon>
        <taxon>Bacillota</taxon>
        <taxon>Clostridia</taxon>
        <taxon>Eubacteriales</taxon>
        <taxon>Proteinivoracaceae</taxon>
        <taxon>Anaerobranca</taxon>
    </lineage>
</organism>
<sequence>MKIDTLSVTKTKPVEQIKTDNLTTGQKDMQNPNLNKSYGKDKEKFTPEFLERAVDVLNEAVNFIDKKLQFEIHETTNRTMVKVINRETEEVIREIPPEEILDLVGKITEMVGILMDKRV</sequence>
<gene>
    <name evidence="2" type="ORF">SAMN03080614_100935</name>
</gene>
<keyword evidence="2" id="KW-0969">Cilium</keyword>
<dbReference type="STRING" id="1120990.SAMN03080614_100935"/>
<dbReference type="PANTHER" id="PTHR37166:SF1">
    <property type="entry name" value="PROTEIN FLAG"/>
    <property type="match status" value="1"/>
</dbReference>
<dbReference type="SUPFAM" id="SSF160214">
    <property type="entry name" value="FlaG-like"/>
    <property type="match status" value="1"/>
</dbReference>
<dbReference type="InterPro" id="IPR005186">
    <property type="entry name" value="FlaG"/>
</dbReference>
<keyword evidence="2" id="KW-0966">Cell projection</keyword>
<dbReference type="Pfam" id="PF03646">
    <property type="entry name" value="FlaG"/>
    <property type="match status" value="1"/>
</dbReference>
<dbReference type="EMBL" id="FOIF01000009">
    <property type="protein sequence ID" value="SES81050.1"/>
    <property type="molecule type" value="Genomic_DNA"/>
</dbReference>
<dbReference type="AlphaFoldDB" id="A0A1H9ZHH1"/>
<reference evidence="3" key="1">
    <citation type="submission" date="2016-10" db="EMBL/GenBank/DDBJ databases">
        <authorList>
            <person name="Varghese N."/>
            <person name="Submissions S."/>
        </authorList>
    </citation>
    <scope>NUCLEOTIDE SEQUENCE [LARGE SCALE GENOMIC DNA]</scope>
    <source>
        <strain evidence="3">DSM 13577</strain>
    </source>
</reference>
<dbReference type="RefSeq" id="WP_091349494.1">
    <property type="nucleotide sequence ID" value="NZ_FOIF01000009.1"/>
</dbReference>
<proteinExistence type="predicted"/>
<keyword evidence="2" id="KW-0282">Flagellum</keyword>
<keyword evidence="3" id="KW-1185">Reference proteome</keyword>
<dbReference type="OrthoDB" id="9799867at2"/>
<dbReference type="InterPro" id="IPR035924">
    <property type="entry name" value="FlaG-like_sf"/>
</dbReference>
<protein>
    <submittedName>
        <fullName evidence="2">Flagellar protein FlaG</fullName>
    </submittedName>
</protein>
<evidence type="ECO:0000313" key="2">
    <source>
        <dbReference type="EMBL" id="SES81050.1"/>
    </source>
</evidence>
<feature type="compositionally biased region" description="Polar residues" evidence="1">
    <location>
        <begin position="19"/>
        <end position="36"/>
    </location>
</feature>
<evidence type="ECO:0000313" key="3">
    <source>
        <dbReference type="Proteomes" id="UP000243819"/>
    </source>
</evidence>
<feature type="region of interest" description="Disordered" evidence="1">
    <location>
        <begin position="17"/>
        <end position="40"/>
    </location>
</feature>
<name>A0A1H9ZHH1_9FIRM</name>
<dbReference type="PANTHER" id="PTHR37166">
    <property type="entry name" value="PROTEIN FLAG"/>
    <property type="match status" value="1"/>
</dbReference>
<dbReference type="Gene3D" id="3.30.160.170">
    <property type="entry name" value="FlaG-like"/>
    <property type="match status" value="1"/>
</dbReference>
<dbReference type="Proteomes" id="UP000243819">
    <property type="component" value="Unassembled WGS sequence"/>
</dbReference>
<evidence type="ECO:0000256" key="1">
    <source>
        <dbReference type="SAM" id="MobiDB-lite"/>
    </source>
</evidence>
<accession>A0A1H9ZHH1</accession>